<sequence length="138" mass="14692">MSLADGIFSSRRDGVTHCVGESGRSVALAGDSRLLFIAELLQLSHALLSPGNKELRDWVLVHLVQRTLSSTSKEGSSDLRSSRTNSESSKSSLPSTSTAAPLVTKALVCEEVDSICTSPTSWPPIILIGVPKLLQQTC</sequence>
<reference evidence="3" key="1">
    <citation type="submission" date="2022-11" db="UniProtKB">
        <authorList>
            <consortium name="WormBaseParasite"/>
        </authorList>
    </citation>
    <scope>IDENTIFICATION</scope>
</reference>
<protein>
    <submittedName>
        <fullName evidence="3">Uncharacterized protein</fullName>
    </submittedName>
</protein>
<name>A0A914R6P0_PAREQ</name>
<dbReference type="AlphaFoldDB" id="A0A914R6P0"/>
<organism evidence="2 3">
    <name type="scientific">Parascaris equorum</name>
    <name type="common">Equine roundworm</name>
    <dbReference type="NCBI Taxonomy" id="6256"/>
    <lineage>
        <taxon>Eukaryota</taxon>
        <taxon>Metazoa</taxon>
        <taxon>Ecdysozoa</taxon>
        <taxon>Nematoda</taxon>
        <taxon>Chromadorea</taxon>
        <taxon>Rhabditida</taxon>
        <taxon>Spirurina</taxon>
        <taxon>Ascaridomorpha</taxon>
        <taxon>Ascaridoidea</taxon>
        <taxon>Ascarididae</taxon>
        <taxon>Parascaris</taxon>
    </lineage>
</organism>
<evidence type="ECO:0000256" key="1">
    <source>
        <dbReference type="SAM" id="MobiDB-lite"/>
    </source>
</evidence>
<dbReference type="Proteomes" id="UP000887564">
    <property type="component" value="Unplaced"/>
</dbReference>
<feature type="region of interest" description="Disordered" evidence="1">
    <location>
        <begin position="69"/>
        <end position="99"/>
    </location>
</feature>
<evidence type="ECO:0000313" key="3">
    <source>
        <dbReference type="WBParaSite" id="PEQ_0000034101-mRNA-1"/>
    </source>
</evidence>
<keyword evidence="2" id="KW-1185">Reference proteome</keyword>
<evidence type="ECO:0000313" key="2">
    <source>
        <dbReference type="Proteomes" id="UP000887564"/>
    </source>
</evidence>
<proteinExistence type="predicted"/>
<dbReference type="WBParaSite" id="PEQ_0000034101-mRNA-1">
    <property type="protein sequence ID" value="PEQ_0000034101-mRNA-1"/>
    <property type="gene ID" value="PEQ_0000034101"/>
</dbReference>
<accession>A0A914R6P0</accession>
<feature type="compositionally biased region" description="Low complexity" evidence="1">
    <location>
        <begin position="82"/>
        <end position="99"/>
    </location>
</feature>